<dbReference type="AlphaFoldDB" id="A0A426YJZ7"/>
<evidence type="ECO:0000313" key="2">
    <source>
        <dbReference type="EMBL" id="RRT52048.1"/>
    </source>
</evidence>
<proteinExistence type="predicted"/>
<accession>A0A426YJZ7</accession>
<name>A0A426YJZ7_ENSVE</name>
<organism evidence="2 3">
    <name type="scientific">Ensete ventricosum</name>
    <name type="common">Abyssinian banana</name>
    <name type="synonym">Musa ensete</name>
    <dbReference type="NCBI Taxonomy" id="4639"/>
    <lineage>
        <taxon>Eukaryota</taxon>
        <taxon>Viridiplantae</taxon>
        <taxon>Streptophyta</taxon>
        <taxon>Embryophyta</taxon>
        <taxon>Tracheophyta</taxon>
        <taxon>Spermatophyta</taxon>
        <taxon>Magnoliopsida</taxon>
        <taxon>Liliopsida</taxon>
        <taxon>Zingiberales</taxon>
        <taxon>Musaceae</taxon>
        <taxon>Ensete</taxon>
    </lineage>
</organism>
<dbReference type="Proteomes" id="UP000287651">
    <property type="component" value="Unassembled WGS sequence"/>
</dbReference>
<evidence type="ECO:0000313" key="3">
    <source>
        <dbReference type="Proteomes" id="UP000287651"/>
    </source>
</evidence>
<evidence type="ECO:0000256" key="1">
    <source>
        <dbReference type="SAM" id="MobiDB-lite"/>
    </source>
</evidence>
<gene>
    <name evidence="2" type="ORF">B296_00050721</name>
</gene>
<feature type="compositionally biased region" description="Gly residues" evidence="1">
    <location>
        <begin position="1"/>
        <end position="11"/>
    </location>
</feature>
<sequence>AAARGDGGGESWRGKERRGERKQAISRRWRLSSDRLSLTPRKPRTAMVRSSTV</sequence>
<dbReference type="EMBL" id="AMZH03011886">
    <property type="protein sequence ID" value="RRT52048.1"/>
    <property type="molecule type" value="Genomic_DNA"/>
</dbReference>
<reference evidence="2 3" key="1">
    <citation type="journal article" date="2014" name="Agronomy (Basel)">
        <title>A Draft Genome Sequence for Ensete ventricosum, the Drought-Tolerant Tree Against Hunger.</title>
        <authorList>
            <person name="Harrison J."/>
            <person name="Moore K.A."/>
            <person name="Paszkiewicz K."/>
            <person name="Jones T."/>
            <person name="Grant M."/>
            <person name="Ambacheew D."/>
            <person name="Muzemil S."/>
            <person name="Studholme D.J."/>
        </authorList>
    </citation>
    <scope>NUCLEOTIDE SEQUENCE [LARGE SCALE GENOMIC DNA]</scope>
</reference>
<feature type="compositionally biased region" description="Basic and acidic residues" evidence="1">
    <location>
        <begin position="12"/>
        <end position="23"/>
    </location>
</feature>
<feature type="non-terminal residue" evidence="2">
    <location>
        <position position="1"/>
    </location>
</feature>
<protein>
    <submittedName>
        <fullName evidence="2">Uncharacterized protein</fullName>
    </submittedName>
</protein>
<feature type="region of interest" description="Disordered" evidence="1">
    <location>
        <begin position="1"/>
        <end position="53"/>
    </location>
</feature>
<comment type="caution">
    <text evidence="2">The sequence shown here is derived from an EMBL/GenBank/DDBJ whole genome shotgun (WGS) entry which is preliminary data.</text>
</comment>